<dbReference type="EMBL" id="OCNJ01000004">
    <property type="protein sequence ID" value="SOD94610.1"/>
    <property type="molecule type" value="Genomic_DNA"/>
</dbReference>
<evidence type="ECO:0000256" key="1">
    <source>
        <dbReference type="SAM" id="Phobius"/>
    </source>
</evidence>
<proteinExistence type="predicted"/>
<gene>
    <name evidence="2" type="ORF">SAMN05421508_10454</name>
</gene>
<feature type="transmembrane region" description="Helical" evidence="1">
    <location>
        <begin position="6"/>
        <end position="26"/>
    </location>
</feature>
<reference evidence="2 3" key="1">
    <citation type="submission" date="2017-09" db="EMBL/GenBank/DDBJ databases">
        <authorList>
            <person name="Ehlers B."/>
            <person name="Leendertz F.H."/>
        </authorList>
    </citation>
    <scope>NUCLEOTIDE SEQUENCE [LARGE SCALE GENOMIC DNA]</scope>
    <source>
        <strain evidence="2 3">USBA 140</strain>
    </source>
</reference>
<evidence type="ECO:0000313" key="3">
    <source>
        <dbReference type="Proteomes" id="UP000219621"/>
    </source>
</evidence>
<evidence type="ECO:0000313" key="2">
    <source>
        <dbReference type="EMBL" id="SOD94610.1"/>
    </source>
</evidence>
<keyword evidence="1" id="KW-1133">Transmembrane helix</keyword>
<accession>A0A286GGI8</accession>
<name>A0A286GGI8_9PROT</name>
<sequence>MTWSTVADFATALTLLATAGVLIGLVNTLRDQRRQALLYLHGYLARDELSAAREAVRCRLSTIPYAAWTDDDKLHASRVCASYDQAGFLMETKVIAPAQAELLLRSSWGESVCDQYEALEGFLDARQTPSKTGRAFFVHFGRLY</sequence>
<keyword evidence="1" id="KW-0812">Transmembrane</keyword>
<dbReference type="AlphaFoldDB" id="A0A286GGI8"/>
<dbReference type="Proteomes" id="UP000219621">
    <property type="component" value="Unassembled WGS sequence"/>
</dbReference>
<keyword evidence="1" id="KW-0472">Membrane</keyword>
<keyword evidence="3" id="KW-1185">Reference proteome</keyword>
<protein>
    <submittedName>
        <fullName evidence="2">Uncharacterized protein</fullName>
    </submittedName>
</protein>
<organism evidence="2 3">
    <name type="scientific">Caenispirillum bisanense</name>
    <dbReference type="NCBI Taxonomy" id="414052"/>
    <lineage>
        <taxon>Bacteria</taxon>
        <taxon>Pseudomonadati</taxon>
        <taxon>Pseudomonadota</taxon>
        <taxon>Alphaproteobacteria</taxon>
        <taxon>Rhodospirillales</taxon>
        <taxon>Novispirillaceae</taxon>
        <taxon>Caenispirillum</taxon>
    </lineage>
</organism>